<feature type="compositionally biased region" description="Low complexity" evidence="1">
    <location>
        <begin position="51"/>
        <end position="62"/>
    </location>
</feature>
<feature type="compositionally biased region" description="Basic and acidic residues" evidence="1">
    <location>
        <begin position="35"/>
        <end position="49"/>
    </location>
</feature>
<name>A0A6M4JB09_9MOLU</name>
<dbReference type="AlphaFoldDB" id="A0A6M4JB09"/>
<evidence type="ECO:0000313" key="2">
    <source>
        <dbReference type="EMBL" id="QJR44174.1"/>
    </source>
</evidence>
<accession>A0A6M4JB09</accession>
<protein>
    <submittedName>
        <fullName evidence="2">Uncharacterized protein</fullName>
    </submittedName>
</protein>
<gene>
    <name evidence="2" type="ORF">HLA92_01875</name>
</gene>
<dbReference type="RefSeq" id="WP_171112984.1">
    <property type="nucleotide sequence ID" value="NZ_CP053097.1"/>
</dbReference>
<evidence type="ECO:0000256" key="1">
    <source>
        <dbReference type="SAM" id="MobiDB-lite"/>
    </source>
</evidence>
<sequence length="69" mass="8437">MEKRHHLDKNQDHHDLQTKDNFHCHHIENKDVNHHHIDHKNINHNKDLHQSSWSSSWSFSPSFDDDKRL</sequence>
<feature type="region of interest" description="Disordered" evidence="1">
    <location>
        <begin position="35"/>
        <end position="69"/>
    </location>
</feature>
<proteinExistence type="predicted"/>
<evidence type="ECO:0000313" key="3">
    <source>
        <dbReference type="Proteomes" id="UP000502118"/>
    </source>
</evidence>
<dbReference type="KEGG" id="mmio:HLA92_01875"/>
<organism evidence="2 3">
    <name type="scientific">Mycoplasma miroungirhinis</name>
    <dbReference type="NCBI Taxonomy" id="754516"/>
    <lineage>
        <taxon>Bacteria</taxon>
        <taxon>Bacillati</taxon>
        <taxon>Mycoplasmatota</taxon>
        <taxon>Mollicutes</taxon>
        <taxon>Mycoplasmataceae</taxon>
        <taxon>Mycoplasma</taxon>
    </lineage>
</organism>
<dbReference type="Proteomes" id="UP000502118">
    <property type="component" value="Chromosome"/>
</dbReference>
<reference evidence="2 3" key="1">
    <citation type="submission" date="2020-05" db="EMBL/GenBank/DDBJ databases">
        <title>Novel Mycoplasma species detected in Mirounga angustirostris (northern elephant seal) from the USA.</title>
        <authorList>
            <person name="Volokhov D.V."/>
        </authorList>
    </citation>
    <scope>NUCLEOTIDE SEQUENCE [LARGE SCALE GENOMIC DNA]</scope>
    <source>
        <strain evidence="2 3">Mirounga ES2806-NAS</strain>
    </source>
</reference>
<keyword evidence="3" id="KW-1185">Reference proteome</keyword>
<dbReference type="EMBL" id="CP053097">
    <property type="protein sequence ID" value="QJR44174.1"/>
    <property type="molecule type" value="Genomic_DNA"/>
</dbReference>